<name>A0A2P8IFI2_SACCR</name>
<feature type="domain" description="DUF418" evidence="2">
    <location>
        <begin position="3"/>
        <end position="50"/>
    </location>
</feature>
<dbReference type="Pfam" id="PF04235">
    <property type="entry name" value="DUF418"/>
    <property type="match status" value="1"/>
</dbReference>
<accession>A0A2P8IFI2</accession>
<evidence type="ECO:0000259" key="2">
    <source>
        <dbReference type="Pfam" id="PF04235"/>
    </source>
</evidence>
<keyword evidence="1" id="KW-0472">Membrane</keyword>
<organism evidence="3 4">
    <name type="scientific">Saccharothrix carnea</name>
    <dbReference type="NCBI Taxonomy" id="1280637"/>
    <lineage>
        <taxon>Bacteria</taxon>
        <taxon>Bacillati</taxon>
        <taxon>Actinomycetota</taxon>
        <taxon>Actinomycetes</taxon>
        <taxon>Pseudonocardiales</taxon>
        <taxon>Pseudonocardiaceae</taxon>
        <taxon>Saccharothrix</taxon>
    </lineage>
</organism>
<evidence type="ECO:0000313" key="3">
    <source>
        <dbReference type="EMBL" id="PSL57214.1"/>
    </source>
</evidence>
<dbReference type="AlphaFoldDB" id="A0A2P8IFI2"/>
<dbReference type="EMBL" id="PYAX01000002">
    <property type="protein sequence ID" value="PSL57214.1"/>
    <property type="molecule type" value="Genomic_DNA"/>
</dbReference>
<gene>
    <name evidence="3" type="ORF">B0I31_102192</name>
</gene>
<comment type="caution">
    <text evidence="3">The sequence shown here is derived from an EMBL/GenBank/DDBJ whole genome shotgun (WGS) entry which is preliminary data.</text>
</comment>
<evidence type="ECO:0000256" key="1">
    <source>
        <dbReference type="SAM" id="Phobius"/>
    </source>
</evidence>
<sequence>MGGLGTEPGTAAASGIAVVTWLATVALADALRRADRQGPAEWLLRRLTYGRKGFENVR</sequence>
<keyword evidence="1" id="KW-0812">Transmembrane</keyword>
<dbReference type="RefSeq" id="WP_181320001.1">
    <property type="nucleotide sequence ID" value="NZ_PYAX01000002.1"/>
</dbReference>
<reference evidence="3 4" key="1">
    <citation type="submission" date="2018-03" db="EMBL/GenBank/DDBJ databases">
        <title>Genomic Encyclopedia of Type Strains, Phase III (KMG-III): the genomes of soil and plant-associated and newly described type strains.</title>
        <authorList>
            <person name="Whitman W."/>
        </authorList>
    </citation>
    <scope>NUCLEOTIDE SEQUENCE [LARGE SCALE GENOMIC DNA]</scope>
    <source>
        <strain evidence="3 4">CGMCC 4.7097</strain>
    </source>
</reference>
<feature type="transmembrane region" description="Helical" evidence="1">
    <location>
        <begin position="12"/>
        <end position="31"/>
    </location>
</feature>
<protein>
    <submittedName>
        <fullName evidence="3">Uncharacterized protein DUF418</fullName>
    </submittedName>
</protein>
<dbReference type="InterPro" id="IPR007349">
    <property type="entry name" value="DUF418"/>
</dbReference>
<keyword evidence="1" id="KW-1133">Transmembrane helix</keyword>
<evidence type="ECO:0000313" key="4">
    <source>
        <dbReference type="Proteomes" id="UP000241118"/>
    </source>
</evidence>
<proteinExistence type="predicted"/>
<keyword evidence="4" id="KW-1185">Reference proteome</keyword>
<dbReference type="Proteomes" id="UP000241118">
    <property type="component" value="Unassembled WGS sequence"/>
</dbReference>